<gene>
    <name evidence="3" type="ORF">BST86_11950</name>
</gene>
<name>A0A2S9WWB4_9FLAO</name>
<keyword evidence="1" id="KW-0732">Signal</keyword>
<feature type="chain" id="PRO_5015709614" evidence="1">
    <location>
        <begin position="19"/>
        <end position="223"/>
    </location>
</feature>
<evidence type="ECO:0000313" key="3">
    <source>
        <dbReference type="EMBL" id="PRP67755.1"/>
    </source>
</evidence>
<evidence type="ECO:0000256" key="1">
    <source>
        <dbReference type="SAM" id="SignalP"/>
    </source>
</evidence>
<evidence type="ECO:0000259" key="2">
    <source>
        <dbReference type="Pfam" id="PF10988"/>
    </source>
</evidence>
<keyword evidence="4" id="KW-1185">Reference proteome</keyword>
<accession>A0A2S9WWB4</accession>
<dbReference type="Pfam" id="PF10988">
    <property type="entry name" value="DUF2807"/>
    <property type="match status" value="1"/>
</dbReference>
<dbReference type="Gene3D" id="2.160.20.120">
    <property type="match status" value="1"/>
</dbReference>
<dbReference type="RefSeq" id="WP_105983456.1">
    <property type="nucleotide sequence ID" value="NZ_MQUC01000003.1"/>
</dbReference>
<dbReference type="EMBL" id="MQUC01000003">
    <property type="protein sequence ID" value="PRP67755.1"/>
    <property type="molecule type" value="Genomic_DNA"/>
</dbReference>
<organism evidence="3 4">
    <name type="scientific">Nonlabens agnitus</name>
    <dbReference type="NCBI Taxonomy" id="870484"/>
    <lineage>
        <taxon>Bacteria</taxon>
        <taxon>Pseudomonadati</taxon>
        <taxon>Bacteroidota</taxon>
        <taxon>Flavobacteriia</taxon>
        <taxon>Flavobacteriales</taxon>
        <taxon>Flavobacteriaceae</taxon>
        <taxon>Nonlabens</taxon>
    </lineage>
</organism>
<proteinExistence type="predicted"/>
<sequence>MKNILAILALTISFAVTAQSEREINIDNFHTIKAFDLINVQLIKSDVNKLEIKGKDSENVTYVFKDGLLKLRMDTDKIFDGNNTYVTVYYTNIKTIDANEGAEIYVKDISGQDAVEIRTQEGARVVAGIDLNKVDVRAVTGGIVELSGKVIKQNVVVNTGGIVENRDLKSETTDVKVQAGGEVEVYASASVDAVVRAGGDIIVYGNPTNVNKKTTFGGDIVIK</sequence>
<dbReference type="AlphaFoldDB" id="A0A2S9WWB4"/>
<dbReference type="InterPro" id="IPR021255">
    <property type="entry name" value="DUF2807"/>
</dbReference>
<protein>
    <submittedName>
        <fullName evidence="3">Chaperonin</fullName>
    </submittedName>
</protein>
<evidence type="ECO:0000313" key="4">
    <source>
        <dbReference type="Proteomes" id="UP000239532"/>
    </source>
</evidence>
<dbReference type="Proteomes" id="UP000239532">
    <property type="component" value="Unassembled WGS sequence"/>
</dbReference>
<feature type="signal peptide" evidence="1">
    <location>
        <begin position="1"/>
        <end position="18"/>
    </location>
</feature>
<comment type="caution">
    <text evidence="3">The sequence shown here is derived from an EMBL/GenBank/DDBJ whole genome shotgun (WGS) entry which is preliminary data.</text>
</comment>
<dbReference type="OrthoDB" id="704821at2"/>
<feature type="domain" description="Putative auto-transporter adhesin head GIN" evidence="2">
    <location>
        <begin position="28"/>
        <end position="207"/>
    </location>
</feature>
<reference evidence="3 4" key="1">
    <citation type="submission" date="2016-11" db="EMBL/GenBank/DDBJ databases">
        <title>Trade-off between light-utilization and light-protection in marine flavobacteria.</title>
        <authorList>
            <person name="Kumagai Y."/>
        </authorList>
    </citation>
    <scope>NUCLEOTIDE SEQUENCE [LARGE SCALE GENOMIC DNA]</scope>
    <source>
        <strain evidence="3 4">JCM 17109</strain>
    </source>
</reference>